<dbReference type="GO" id="GO:0016314">
    <property type="term" value="F:phosphatidylinositol-3,4,5-trisphosphate 3-phosphatase activity"/>
    <property type="evidence" value="ECO:0007669"/>
    <property type="project" value="TreeGrafter"/>
</dbReference>
<dbReference type="GO" id="GO:0005829">
    <property type="term" value="C:cytosol"/>
    <property type="evidence" value="ECO:0007669"/>
    <property type="project" value="TreeGrafter"/>
</dbReference>
<accession>A0A915DPS9</accession>
<protein>
    <submittedName>
        <fullName evidence="3">Uncharacterized protein</fullName>
    </submittedName>
</protein>
<feature type="region of interest" description="Disordered" evidence="1">
    <location>
        <begin position="215"/>
        <end position="244"/>
    </location>
</feature>
<organism evidence="2 3">
    <name type="scientific">Ditylenchus dipsaci</name>
    <dbReference type="NCBI Taxonomy" id="166011"/>
    <lineage>
        <taxon>Eukaryota</taxon>
        <taxon>Metazoa</taxon>
        <taxon>Ecdysozoa</taxon>
        <taxon>Nematoda</taxon>
        <taxon>Chromadorea</taxon>
        <taxon>Rhabditida</taxon>
        <taxon>Tylenchina</taxon>
        <taxon>Tylenchomorpha</taxon>
        <taxon>Sphaerularioidea</taxon>
        <taxon>Anguinidae</taxon>
        <taxon>Anguininae</taxon>
        <taxon>Ditylenchus</taxon>
    </lineage>
</organism>
<dbReference type="Proteomes" id="UP000887574">
    <property type="component" value="Unplaced"/>
</dbReference>
<name>A0A915DPS9_9BILA</name>
<sequence length="591" mass="66234">MSADFQSISRRDASDLLSHSFCGSSLHIVALSILIKTWHRWLPGSILIFDQRTTVCTTVYTGGLIRVPQLCTTTLVWSHQHKRRLELRQRLLHQFGRLTRIYMQNFSGTLHFGSFGSLTTVTFSSVHDPRAPLQRWTGTTARLSHVVRATSRWKSICGISSSFSTTCYTCFWWQWVDISNLNLWISPSSLTSDCGLTCATTENHKFSYENEKAHHGSTTSTTFSTGSTMSSTTTNDPSTTRAQPHQEHNYNFISHSSEEGSDTNLLFLKVSTSSTQTTVCSTFTTAAANSSSSTLSLNTANASADSTLCSGRTNLLRSTSPCSSTNLCTPGIGRSASNKSVEGMFISPDFAAETNLTGGHLDEPDFMELGQAGSNLTLPIRFSKHSKWFIGFCLWHIMLPDHLYSTSHHGVPEQKALPARWFQLDLTYITDRIIAMGYPADTTEALYRNSMTHIVKFLGGSFLKGALKVRVANGDVDVFLGEDLWLSAEKSEEEEEMHSKYPIMTGEDQFDPNHPQPGKDCISRRCYGWTVPANKRVFLEGDVRIDLFQKSQLQLAKIRLKKQEKEKDRAHLDEHNMKLTHTVPWMENLIH</sequence>
<dbReference type="InterPro" id="IPR029021">
    <property type="entry name" value="Prot-tyrosine_phosphatase-like"/>
</dbReference>
<feature type="compositionally biased region" description="Low complexity" evidence="1">
    <location>
        <begin position="217"/>
        <end position="234"/>
    </location>
</feature>
<proteinExistence type="predicted"/>
<evidence type="ECO:0000313" key="3">
    <source>
        <dbReference type="WBParaSite" id="jg22348"/>
    </source>
</evidence>
<dbReference type="WBParaSite" id="jg22348">
    <property type="protein sequence ID" value="jg22348"/>
    <property type="gene ID" value="jg22348"/>
</dbReference>
<dbReference type="AlphaFoldDB" id="A0A915DPS9"/>
<feature type="compositionally biased region" description="Polar residues" evidence="1">
    <location>
        <begin position="235"/>
        <end position="244"/>
    </location>
</feature>
<dbReference type="PANTHER" id="PTHR12305">
    <property type="entry name" value="PHOSPHATASE WITH HOMOLOGY TO TENSIN"/>
    <property type="match status" value="1"/>
</dbReference>
<evidence type="ECO:0000313" key="2">
    <source>
        <dbReference type="Proteomes" id="UP000887574"/>
    </source>
</evidence>
<evidence type="ECO:0000256" key="1">
    <source>
        <dbReference type="SAM" id="MobiDB-lite"/>
    </source>
</evidence>
<dbReference type="InterPro" id="IPR051281">
    <property type="entry name" value="Dual-spec_lipid-protein_phosph"/>
</dbReference>
<keyword evidence="2" id="KW-1185">Reference proteome</keyword>
<reference evidence="3" key="1">
    <citation type="submission" date="2022-11" db="UniProtKB">
        <authorList>
            <consortium name="WormBaseParasite"/>
        </authorList>
    </citation>
    <scope>IDENTIFICATION</scope>
</reference>
<dbReference type="Gene3D" id="3.90.190.10">
    <property type="entry name" value="Protein tyrosine phosphatase superfamily"/>
    <property type="match status" value="1"/>
</dbReference>